<dbReference type="Pfam" id="PF07767">
    <property type="entry name" value="Nop53"/>
    <property type="match status" value="1"/>
</dbReference>
<comment type="similarity">
    <text evidence="1 5">Belongs to the NOP53 family.</text>
</comment>
<evidence type="ECO:0000256" key="5">
    <source>
        <dbReference type="PIRNR" id="PIRNR017302"/>
    </source>
</evidence>
<feature type="region of interest" description="Disordered" evidence="6">
    <location>
        <begin position="233"/>
        <end position="316"/>
    </location>
</feature>
<evidence type="ECO:0000256" key="6">
    <source>
        <dbReference type="SAM" id="MobiDB-lite"/>
    </source>
</evidence>
<feature type="compositionally biased region" description="Basic residues" evidence="6">
    <location>
        <begin position="14"/>
        <end position="23"/>
    </location>
</feature>
<evidence type="ECO:0000256" key="4">
    <source>
        <dbReference type="ARBA" id="ARBA00023242"/>
    </source>
</evidence>
<keyword evidence="4 5" id="KW-0539">Nucleus</keyword>
<feature type="region of interest" description="Disordered" evidence="6">
    <location>
        <begin position="153"/>
        <end position="210"/>
    </location>
</feature>
<feature type="compositionally biased region" description="Pro residues" evidence="6">
    <location>
        <begin position="175"/>
        <end position="187"/>
    </location>
</feature>
<feature type="compositionally biased region" description="Polar residues" evidence="6">
    <location>
        <begin position="154"/>
        <end position="163"/>
    </location>
</feature>
<dbReference type="GO" id="GO:0000027">
    <property type="term" value="P:ribosomal large subunit assembly"/>
    <property type="evidence" value="ECO:0007669"/>
    <property type="project" value="UniProtKB-UniRule"/>
</dbReference>
<protein>
    <recommendedName>
        <fullName evidence="2 5">Ribosome biogenesis protein NOP53</fullName>
    </recommendedName>
</protein>
<dbReference type="GO" id="GO:0005654">
    <property type="term" value="C:nucleoplasm"/>
    <property type="evidence" value="ECO:0007669"/>
    <property type="project" value="UniProtKB-SubCell"/>
</dbReference>
<dbReference type="RefSeq" id="XP_007721946.1">
    <property type="nucleotide sequence ID" value="XM_007723756.1"/>
</dbReference>
<feature type="compositionally biased region" description="Basic and acidic residues" evidence="6">
    <location>
        <begin position="297"/>
        <end position="314"/>
    </location>
</feature>
<dbReference type="InterPro" id="IPR011687">
    <property type="entry name" value="Nop53/GLTSCR2"/>
</dbReference>
<comment type="caution">
    <text evidence="7">The sequence shown here is derived from an EMBL/GenBank/DDBJ whole genome shotgun (WGS) entry which is preliminary data.</text>
</comment>
<dbReference type="STRING" id="1182541.W9YNH1"/>
<dbReference type="eggNOG" id="KOG2823">
    <property type="taxonomic scope" value="Eukaryota"/>
</dbReference>
<dbReference type="GO" id="GO:0008097">
    <property type="term" value="F:5S rRNA binding"/>
    <property type="evidence" value="ECO:0007669"/>
    <property type="project" value="TreeGrafter"/>
</dbReference>
<evidence type="ECO:0000256" key="3">
    <source>
        <dbReference type="ARBA" id="ARBA00022517"/>
    </source>
</evidence>
<dbReference type="PIRSF" id="PIRSF017302">
    <property type="entry name" value="Gltscr2"/>
    <property type="match status" value="1"/>
</dbReference>
<dbReference type="GO" id="GO:0005730">
    <property type="term" value="C:nucleolus"/>
    <property type="evidence" value="ECO:0007669"/>
    <property type="project" value="UniProtKB-SubCell"/>
</dbReference>
<keyword evidence="8" id="KW-1185">Reference proteome</keyword>
<feature type="compositionally biased region" description="Basic and acidic residues" evidence="6">
    <location>
        <begin position="110"/>
        <end position="119"/>
    </location>
</feature>
<evidence type="ECO:0000256" key="2">
    <source>
        <dbReference type="ARBA" id="ARBA00018339"/>
    </source>
</evidence>
<evidence type="ECO:0000256" key="1">
    <source>
        <dbReference type="ARBA" id="ARBA00008838"/>
    </source>
</evidence>
<feature type="region of interest" description="Disordered" evidence="6">
    <location>
        <begin position="334"/>
        <end position="362"/>
    </location>
</feature>
<reference evidence="7 8" key="1">
    <citation type="submission" date="2013-03" db="EMBL/GenBank/DDBJ databases">
        <title>The Genome Sequence of Capronia coronata CBS 617.96.</title>
        <authorList>
            <consortium name="The Broad Institute Genomics Platform"/>
            <person name="Cuomo C."/>
            <person name="de Hoog S."/>
            <person name="Gorbushina A."/>
            <person name="Walker B."/>
            <person name="Young S.K."/>
            <person name="Zeng Q."/>
            <person name="Gargeya S."/>
            <person name="Fitzgerald M."/>
            <person name="Haas B."/>
            <person name="Abouelleil A."/>
            <person name="Allen A.W."/>
            <person name="Alvarado L."/>
            <person name="Arachchi H.M."/>
            <person name="Berlin A.M."/>
            <person name="Chapman S.B."/>
            <person name="Gainer-Dewar J."/>
            <person name="Goldberg J."/>
            <person name="Griggs A."/>
            <person name="Gujja S."/>
            <person name="Hansen M."/>
            <person name="Howarth C."/>
            <person name="Imamovic A."/>
            <person name="Ireland A."/>
            <person name="Larimer J."/>
            <person name="McCowan C."/>
            <person name="Murphy C."/>
            <person name="Pearson M."/>
            <person name="Poon T.W."/>
            <person name="Priest M."/>
            <person name="Roberts A."/>
            <person name="Saif S."/>
            <person name="Shea T."/>
            <person name="Sisk P."/>
            <person name="Sykes S."/>
            <person name="Wortman J."/>
            <person name="Nusbaum C."/>
            <person name="Birren B."/>
        </authorList>
    </citation>
    <scope>NUCLEOTIDE SEQUENCE [LARGE SCALE GENOMIC DNA]</scope>
    <source>
        <strain evidence="7 8">CBS 617.96</strain>
    </source>
</reference>
<dbReference type="Proteomes" id="UP000019484">
    <property type="component" value="Unassembled WGS sequence"/>
</dbReference>
<comment type="subcellular location">
    <subcellularLocation>
        <location evidence="5">Nucleus</location>
        <location evidence="5">Nucleolus</location>
    </subcellularLocation>
    <subcellularLocation>
        <location evidence="5">Nucleus</location>
        <location evidence="5">Nucleoplasm</location>
    </subcellularLocation>
</comment>
<dbReference type="GO" id="GO:0006364">
    <property type="term" value="P:rRNA processing"/>
    <property type="evidence" value="ECO:0007669"/>
    <property type="project" value="TreeGrafter"/>
</dbReference>
<gene>
    <name evidence="7" type="ORF">A1O1_02848</name>
</gene>
<organism evidence="7 8">
    <name type="scientific">Capronia coronata CBS 617.96</name>
    <dbReference type="NCBI Taxonomy" id="1182541"/>
    <lineage>
        <taxon>Eukaryota</taxon>
        <taxon>Fungi</taxon>
        <taxon>Dikarya</taxon>
        <taxon>Ascomycota</taxon>
        <taxon>Pezizomycotina</taxon>
        <taxon>Eurotiomycetes</taxon>
        <taxon>Chaetothyriomycetidae</taxon>
        <taxon>Chaetothyriales</taxon>
        <taxon>Herpotrichiellaceae</taxon>
        <taxon>Capronia</taxon>
    </lineage>
</organism>
<accession>W9YNH1</accession>
<keyword evidence="3 5" id="KW-0690">Ribosome biogenesis</keyword>
<sequence length="430" mass="48789">MSLSLGAPQQLKQPSRKGKRAWRKNVDISDVQQGLETLREEIIQGGPLAEKPSEELFALDTQGSEKIKKKYKVQKPLKIDEILTKRSAVPALDSRKRPHAAVTDGILEPASKKAKPDWVSKKEVQRLKNNINAVSHLNTEIIESEVSSFDLWSDGTSATQDTKPGQEYVPKPRPKVAPPTIKHPPLPMTASGKPVPAVKEPDAGASYNPTFEDWDELLNREGAKELEAEKKRLREAQAAAEREARIRALADAPETSAADDESAWEGFETEHDDPEVLEKKRPKRKTPAQRNKAKRRKEAERIAKHEKRMREKQTQAEQILSALIDRDQEERLELAREAQAEGAEEGDDRTLRRRKRGNAAIPEKSLEVVLPDELQESLRRLKPEGNLLNERFRTLLVNGKLEARKPVLQPKKKRVKFTEKWSYKDFSIKV</sequence>
<dbReference type="AlphaFoldDB" id="W9YNH1"/>
<comment type="function">
    <text evidence="5">May play a role in ribosome biogenesis.</text>
</comment>
<dbReference type="GeneID" id="19157745"/>
<feature type="region of interest" description="Disordered" evidence="6">
    <location>
        <begin position="92"/>
        <end position="119"/>
    </location>
</feature>
<dbReference type="PANTHER" id="PTHR14211:SF7">
    <property type="entry name" value="RIBOSOME BIOGENESIS PROTEIN NOP53"/>
    <property type="match status" value="1"/>
</dbReference>
<proteinExistence type="inferred from homology"/>
<dbReference type="HOGENOM" id="CLU_035888_1_0_1"/>
<name>W9YNH1_9EURO</name>
<feature type="region of interest" description="Disordered" evidence="6">
    <location>
        <begin position="1"/>
        <end position="24"/>
    </location>
</feature>
<feature type="compositionally biased region" description="Basic residues" evidence="6">
    <location>
        <begin position="280"/>
        <end position="296"/>
    </location>
</feature>
<dbReference type="OrthoDB" id="5072at2759"/>
<evidence type="ECO:0000313" key="7">
    <source>
        <dbReference type="EMBL" id="EXJ94452.1"/>
    </source>
</evidence>
<dbReference type="EMBL" id="AMWN01000002">
    <property type="protein sequence ID" value="EXJ94452.1"/>
    <property type="molecule type" value="Genomic_DNA"/>
</dbReference>
<evidence type="ECO:0000313" key="8">
    <source>
        <dbReference type="Proteomes" id="UP000019484"/>
    </source>
</evidence>
<feature type="compositionally biased region" description="Basic and acidic residues" evidence="6">
    <location>
        <begin position="233"/>
        <end position="248"/>
    </location>
</feature>
<dbReference type="PANTHER" id="PTHR14211">
    <property type="entry name" value="GLIOMA SUPPRESSOR CANDIDATE REGION GENE 2"/>
    <property type="match status" value="1"/>
</dbReference>